<sequence length="103" mass="11547">MGIEPTTSKVEAAEEVAKSWFQVFQDIKANLAKAHSQQKQQADRCCSSAPSYSIGSQSCKLSEKWIRPYEVLEVLPNTLKLKLLCNTRIHPVVNVSRVKPYLG</sequence>
<proteinExistence type="predicted"/>
<accession>A0A0C3NPZ7</accession>
<dbReference type="HOGENOM" id="CLU_000384_27_0_1"/>
<evidence type="ECO:0000313" key="1">
    <source>
        <dbReference type="EMBL" id="KIO02935.1"/>
    </source>
</evidence>
<dbReference type="InParanoid" id="A0A0C3NPZ7"/>
<reference evidence="2" key="2">
    <citation type="submission" date="2015-01" db="EMBL/GenBank/DDBJ databases">
        <title>Evolutionary Origins and Diversification of the Mycorrhizal Mutualists.</title>
        <authorList>
            <consortium name="DOE Joint Genome Institute"/>
            <consortium name="Mycorrhizal Genomics Consortium"/>
            <person name="Kohler A."/>
            <person name="Kuo A."/>
            <person name="Nagy L.G."/>
            <person name="Floudas D."/>
            <person name="Copeland A."/>
            <person name="Barry K.W."/>
            <person name="Cichocki N."/>
            <person name="Veneault-Fourrey C."/>
            <person name="LaButti K."/>
            <person name="Lindquist E.A."/>
            <person name="Lipzen A."/>
            <person name="Lundell T."/>
            <person name="Morin E."/>
            <person name="Murat C."/>
            <person name="Riley R."/>
            <person name="Ohm R."/>
            <person name="Sun H."/>
            <person name="Tunlid A."/>
            <person name="Henrissat B."/>
            <person name="Grigoriev I.V."/>
            <person name="Hibbett D.S."/>
            <person name="Martin F."/>
        </authorList>
    </citation>
    <scope>NUCLEOTIDE SEQUENCE [LARGE SCALE GENOMIC DNA]</scope>
    <source>
        <strain evidence="2">Marx 270</strain>
    </source>
</reference>
<dbReference type="OrthoDB" id="2690418at2759"/>
<reference evidence="1 2" key="1">
    <citation type="submission" date="2014-04" db="EMBL/GenBank/DDBJ databases">
        <authorList>
            <consortium name="DOE Joint Genome Institute"/>
            <person name="Kuo A."/>
            <person name="Kohler A."/>
            <person name="Costa M.D."/>
            <person name="Nagy L.G."/>
            <person name="Floudas D."/>
            <person name="Copeland A."/>
            <person name="Barry K.W."/>
            <person name="Cichocki N."/>
            <person name="Veneault-Fourrey C."/>
            <person name="LaButti K."/>
            <person name="Lindquist E.A."/>
            <person name="Lipzen A."/>
            <person name="Lundell T."/>
            <person name="Morin E."/>
            <person name="Murat C."/>
            <person name="Sun H."/>
            <person name="Tunlid A."/>
            <person name="Henrissat B."/>
            <person name="Grigoriev I.V."/>
            <person name="Hibbett D.S."/>
            <person name="Martin F."/>
            <person name="Nordberg H.P."/>
            <person name="Cantor M.N."/>
            <person name="Hua S.X."/>
        </authorList>
    </citation>
    <scope>NUCLEOTIDE SEQUENCE [LARGE SCALE GENOMIC DNA]</scope>
    <source>
        <strain evidence="1 2">Marx 270</strain>
    </source>
</reference>
<dbReference type="Proteomes" id="UP000054217">
    <property type="component" value="Unassembled WGS sequence"/>
</dbReference>
<protein>
    <submittedName>
        <fullName evidence="1">Uncharacterized protein</fullName>
    </submittedName>
</protein>
<dbReference type="AlphaFoldDB" id="A0A0C3NPZ7"/>
<gene>
    <name evidence="1" type="ORF">M404DRAFT_69952</name>
</gene>
<organism evidence="1 2">
    <name type="scientific">Pisolithus tinctorius Marx 270</name>
    <dbReference type="NCBI Taxonomy" id="870435"/>
    <lineage>
        <taxon>Eukaryota</taxon>
        <taxon>Fungi</taxon>
        <taxon>Dikarya</taxon>
        <taxon>Basidiomycota</taxon>
        <taxon>Agaricomycotina</taxon>
        <taxon>Agaricomycetes</taxon>
        <taxon>Agaricomycetidae</taxon>
        <taxon>Boletales</taxon>
        <taxon>Sclerodermatineae</taxon>
        <taxon>Pisolithaceae</taxon>
        <taxon>Pisolithus</taxon>
    </lineage>
</organism>
<feature type="non-terminal residue" evidence="1">
    <location>
        <position position="103"/>
    </location>
</feature>
<evidence type="ECO:0000313" key="2">
    <source>
        <dbReference type="Proteomes" id="UP000054217"/>
    </source>
</evidence>
<keyword evidence="2" id="KW-1185">Reference proteome</keyword>
<name>A0A0C3NPZ7_PISTI</name>
<dbReference type="EMBL" id="KN831979">
    <property type="protein sequence ID" value="KIO02935.1"/>
    <property type="molecule type" value="Genomic_DNA"/>
</dbReference>